<dbReference type="EMBL" id="BMIO01000001">
    <property type="protein sequence ID" value="GGD31929.1"/>
    <property type="molecule type" value="Genomic_DNA"/>
</dbReference>
<protein>
    <submittedName>
        <fullName evidence="1">Uncharacterized protein</fullName>
    </submittedName>
</protein>
<dbReference type="RefSeq" id="WP_066765650.1">
    <property type="nucleotide sequence ID" value="NZ_BMIO01000001.1"/>
</dbReference>
<sequence>MSDGAKKLIIFLVLAVIATVVSFFFAEDIRTWLNQRGGGQNDEVRAQCIAEYTQVPLTERRAGLVCDCLIVETRRQKLKLKDMLGTDAPEMQSISSACMQMHAG</sequence>
<comment type="caution">
    <text evidence="1">The sequence shown here is derived from an EMBL/GenBank/DDBJ whole genome shotgun (WGS) entry which is preliminary data.</text>
</comment>
<organism evidence="1 2">
    <name type="scientific">Croceicoccus pelagius</name>
    <dbReference type="NCBI Taxonomy" id="1703341"/>
    <lineage>
        <taxon>Bacteria</taxon>
        <taxon>Pseudomonadati</taxon>
        <taxon>Pseudomonadota</taxon>
        <taxon>Alphaproteobacteria</taxon>
        <taxon>Sphingomonadales</taxon>
        <taxon>Erythrobacteraceae</taxon>
        <taxon>Croceicoccus</taxon>
    </lineage>
</organism>
<evidence type="ECO:0000313" key="1">
    <source>
        <dbReference type="EMBL" id="GGD31929.1"/>
    </source>
</evidence>
<proteinExistence type="predicted"/>
<accession>A0A917DEL7</accession>
<dbReference type="OrthoDB" id="7432918at2"/>
<reference evidence="1 2" key="1">
    <citation type="journal article" date="2014" name="Int. J. Syst. Evol. Microbiol.">
        <title>Complete genome sequence of Corynebacterium casei LMG S-19264T (=DSM 44701T), isolated from a smear-ripened cheese.</title>
        <authorList>
            <consortium name="US DOE Joint Genome Institute (JGI-PGF)"/>
            <person name="Walter F."/>
            <person name="Albersmeier A."/>
            <person name="Kalinowski J."/>
            <person name="Ruckert C."/>
        </authorList>
    </citation>
    <scope>NUCLEOTIDE SEQUENCE [LARGE SCALE GENOMIC DNA]</scope>
    <source>
        <strain evidence="1 2">CGMCC 1.15358</strain>
    </source>
</reference>
<evidence type="ECO:0000313" key="2">
    <source>
        <dbReference type="Proteomes" id="UP000598997"/>
    </source>
</evidence>
<gene>
    <name evidence="1" type="ORF">GCM10010989_02460</name>
</gene>
<keyword evidence="2" id="KW-1185">Reference proteome</keyword>
<dbReference type="AlphaFoldDB" id="A0A917DEL7"/>
<name>A0A917DEL7_9SPHN</name>
<dbReference type="Proteomes" id="UP000598997">
    <property type="component" value="Unassembled WGS sequence"/>
</dbReference>